<dbReference type="EMBL" id="CM003605">
    <property type="protein sequence ID" value="KYP69957.1"/>
    <property type="molecule type" value="Genomic_DNA"/>
</dbReference>
<protein>
    <submittedName>
        <fullName evidence="1">Uncharacterized protein</fullName>
    </submittedName>
</protein>
<organism evidence="1 2">
    <name type="scientific">Cajanus cajan</name>
    <name type="common">Pigeon pea</name>
    <name type="synonym">Cajanus indicus</name>
    <dbReference type="NCBI Taxonomy" id="3821"/>
    <lineage>
        <taxon>Eukaryota</taxon>
        <taxon>Viridiplantae</taxon>
        <taxon>Streptophyta</taxon>
        <taxon>Embryophyta</taxon>
        <taxon>Tracheophyta</taxon>
        <taxon>Spermatophyta</taxon>
        <taxon>Magnoliopsida</taxon>
        <taxon>eudicotyledons</taxon>
        <taxon>Gunneridae</taxon>
        <taxon>Pentapetalae</taxon>
        <taxon>rosids</taxon>
        <taxon>fabids</taxon>
        <taxon>Fabales</taxon>
        <taxon>Fabaceae</taxon>
        <taxon>Papilionoideae</taxon>
        <taxon>50 kb inversion clade</taxon>
        <taxon>NPAAA clade</taxon>
        <taxon>indigoferoid/millettioid clade</taxon>
        <taxon>Phaseoleae</taxon>
        <taxon>Cajanus</taxon>
    </lineage>
</organism>
<evidence type="ECO:0000313" key="1">
    <source>
        <dbReference type="EMBL" id="KYP69957.1"/>
    </source>
</evidence>
<feature type="non-terminal residue" evidence="1">
    <location>
        <position position="1"/>
    </location>
</feature>
<dbReference type="Gramene" id="C.cajan_08905.t">
    <property type="protein sequence ID" value="C.cajan_08905.t.cds1"/>
    <property type="gene ID" value="C.cajan_08905"/>
</dbReference>
<reference evidence="1 2" key="1">
    <citation type="journal article" date="2012" name="Nat. Biotechnol.">
        <title>Draft genome sequence of pigeonpea (Cajanus cajan), an orphan legume crop of resource-poor farmers.</title>
        <authorList>
            <person name="Varshney R.K."/>
            <person name="Chen W."/>
            <person name="Li Y."/>
            <person name="Bharti A.K."/>
            <person name="Saxena R.K."/>
            <person name="Schlueter J.A."/>
            <person name="Donoghue M.T."/>
            <person name="Azam S."/>
            <person name="Fan G."/>
            <person name="Whaley A.M."/>
            <person name="Farmer A.D."/>
            <person name="Sheridan J."/>
            <person name="Iwata A."/>
            <person name="Tuteja R."/>
            <person name="Penmetsa R.V."/>
            <person name="Wu W."/>
            <person name="Upadhyaya H.D."/>
            <person name="Yang S.P."/>
            <person name="Shah T."/>
            <person name="Saxena K.B."/>
            <person name="Michael T."/>
            <person name="McCombie W.R."/>
            <person name="Yang B."/>
            <person name="Zhang G."/>
            <person name="Yang H."/>
            <person name="Wang J."/>
            <person name="Spillane C."/>
            <person name="Cook D.R."/>
            <person name="May G.D."/>
            <person name="Xu X."/>
            <person name="Jackson S.A."/>
        </authorList>
    </citation>
    <scope>NUCLEOTIDE SEQUENCE [LARGE SCALE GENOMIC DNA]</scope>
    <source>
        <strain evidence="2">cv. Asha</strain>
    </source>
</reference>
<gene>
    <name evidence="1" type="ORF">KK1_009164</name>
</gene>
<accession>A0A151TSC8</accession>
<keyword evidence="2" id="KW-1185">Reference proteome</keyword>
<dbReference type="AlphaFoldDB" id="A0A151TSC8"/>
<evidence type="ECO:0000313" key="2">
    <source>
        <dbReference type="Proteomes" id="UP000075243"/>
    </source>
</evidence>
<sequence length="50" mass="5868">DCIAVIDDTDILTMVKRQDVSYYCNRHGKISKNLLTTCNLYLEFTYIFSE</sequence>
<name>A0A151TSC8_CAJCA</name>
<proteinExistence type="predicted"/>
<dbReference type="Proteomes" id="UP000075243">
    <property type="component" value="Chromosome 3"/>
</dbReference>